<evidence type="ECO:0000313" key="2">
    <source>
        <dbReference type="EMBL" id="GMI39045.1"/>
    </source>
</evidence>
<feature type="domain" description="ABC1 atypical kinase-like" evidence="1">
    <location>
        <begin position="328"/>
        <end position="402"/>
    </location>
</feature>
<proteinExistence type="predicted"/>
<protein>
    <recommendedName>
        <fullName evidence="1">ABC1 atypical kinase-like domain-containing protein</fullName>
    </recommendedName>
</protein>
<dbReference type="Pfam" id="PF03109">
    <property type="entry name" value="ABC1"/>
    <property type="match status" value="2"/>
</dbReference>
<dbReference type="InterPro" id="IPR011009">
    <property type="entry name" value="Kinase-like_dom_sf"/>
</dbReference>
<comment type="caution">
    <text evidence="2">The sequence shown here is derived from an EMBL/GenBank/DDBJ whole genome shotgun (WGS) entry which is preliminary data.</text>
</comment>
<dbReference type="InterPro" id="IPR004147">
    <property type="entry name" value="ABC1_dom"/>
</dbReference>
<dbReference type="PANTHER" id="PTHR43173">
    <property type="entry name" value="ABC1 FAMILY PROTEIN"/>
    <property type="match status" value="1"/>
</dbReference>
<reference evidence="2 3" key="1">
    <citation type="journal article" date="2023" name="Commun. Biol.">
        <title>Genome analysis of Parmales, the sister group of diatoms, reveals the evolutionary specialization of diatoms from phago-mixotrophs to photoautotrophs.</title>
        <authorList>
            <person name="Ban H."/>
            <person name="Sato S."/>
            <person name="Yoshikawa S."/>
            <person name="Yamada K."/>
            <person name="Nakamura Y."/>
            <person name="Ichinomiya M."/>
            <person name="Sato N."/>
            <person name="Blanc-Mathieu R."/>
            <person name="Endo H."/>
            <person name="Kuwata A."/>
            <person name="Ogata H."/>
        </authorList>
    </citation>
    <scope>NUCLEOTIDE SEQUENCE [LARGE SCALE GENOMIC DNA]</scope>
</reference>
<dbReference type="PANTHER" id="PTHR43173:SF34">
    <property type="entry name" value="ABC1 ATYPICAL KINASE-LIKE DOMAIN-CONTAINING PROTEIN"/>
    <property type="match status" value="1"/>
</dbReference>
<dbReference type="Proteomes" id="UP001165060">
    <property type="component" value="Unassembled WGS sequence"/>
</dbReference>
<dbReference type="SUPFAM" id="SSF56112">
    <property type="entry name" value="Protein kinase-like (PK-like)"/>
    <property type="match status" value="1"/>
</dbReference>
<gene>
    <name evidence="2" type="ORF">TeGR_g14926</name>
</gene>
<feature type="domain" description="ABC1 atypical kinase-like" evidence="1">
    <location>
        <begin position="104"/>
        <end position="263"/>
    </location>
</feature>
<organism evidence="2 3">
    <name type="scientific">Tetraparma gracilis</name>
    <dbReference type="NCBI Taxonomy" id="2962635"/>
    <lineage>
        <taxon>Eukaryota</taxon>
        <taxon>Sar</taxon>
        <taxon>Stramenopiles</taxon>
        <taxon>Ochrophyta</taxon>
        <taxon>Bolidophyceae</taxon>
        <taxon>Parmales</taxon>
        <taxon>Triparmaceae</taxon>
        <taxon>Tetraparma</taxon>
    </lineage>
</organism>
<evidence type="ECO:0000313" key="3">
    <source>
        <dbReference type="Proteomes" id="UP001165060"/>
    </source>
</evidence>
<sequence length="545" mass="61160">MGADAVDRIIEFDSMAVPAIVEYKYWEARCDKLPKSLPSLFPPVPAAEEDAHYDALHKKYAPQLVDVYMKLGGFYYKSGQKMAANMGGFVPKYYQDLAQPFLNDIPARDPKDIRAVVEGELQRPREEVFSHWEDKPIGCASIGQVHRATLKATGQKVVVKVQNPEAERTFVGDVFALKTLMDISMPQLSPAFDEIQKQFATEFDYRGECKNAIEIRDNLKRGGYSDIIVPEVYADLCTAKLMVMEEIKPSIPLHDALDEQAAMFAKQKGVTEKEFIDSEKARVEAEALALAKEGKVMQSVSAKDYDRYIAPQKLKKFVYSWTVGWFAKVSDADVIVPLNAAKLIDDLLAAHGHEILIDGCFNADPHPGNVLCADGKLALIDYGQVKRIDDKARLDYAKMTLLVREAIKVDPRVNPNVKPEVHAAARKTVSSFAREIGMQTEKDLDDSYYDMCCVYMGRMDAAFLYPRNLIQWSDYIQNRDPLGNIDKVDYLVMINTASMMLRGLGEALGQYRNLAEAWGPMAEQALREKGRLGEVDAEVASWQKA</sequence>
<evidence type="ECO:0000259" key="1">
    <source>
        <dbReference type="Pfam" id="PF03109"/>
    </source>
</evidence>
<name>A0ABQ6N2K4_9STRA</name>
<dbReference type="InterPro" id="IPR051130">
    <property type="entry name" value="Mito_struct-func_regulator"/>
</dbReference>
<dbReference type="CDD" id="cd05121">
    <property type="entry name" value="ABC1_ADCK3-like"/>
    <property type="match status" value="1"/>
</dbReference>
<dbReference type="EMBL" id="BRYB01000853">
    <property type="protein sequence ID" value="GMI39045.1"/>
    <property type="molecule type" value="Genomic_DNA"/>
</dbReference>
<accession>A0ABQ6N2K4</accession>
<keyword evidence="3" id="KW-1185">Reference proteome</keyword>